<name>A0A1X7NUI1_9EURY</name>
<reference evidence="2" key="1">
    <citation type="submission" date="2017-04" db="EMBL/GenBank/DDBJ databases">
        <authorList>
            <person name="Varghese N."/>
            <person name="Submissions S."/>
        </authorList>
    </citation>
    <scope>NUCLEOTIDE SEQUENCE [LARGE SCALE GENOMIC DNA]</scope>
    <source>
        <strain evidence="2">FDF-1</strain>
    </source>
</reference>
<dbReference type="EMBL" id="FXBN01000003">
    <property type="protein sequence ID" value="SMH41808.1"/>
    <property type="molecule type" value="Genomic_DNA"/>
</dbReference>
<evidence type="ECO:0000313" key="1">
    <source>
        <dbReference type="EMBL" id="SMH41808.1"/>
    </source>
</evidence>
<dbReference type="OrthoDB" id="121369at2157"/>
<organism evidence="1 2">
    <name type="scientific">Methanohalophilus portucalensis FDF-1</name>
    <dbReference type="NCBI Taxonomy" id="523843"/>
    <lineage>
        <taxon>Archaea</taxon>
        <taxon>Methanobacteriati</taxon>
        <taxon>Methanobacteriota</taxon>
        <taxon>Stenosarchaea group</taxon>
        <taxon>Methanomicrobia</taxon>
        <taxon>Methanosarcinales</taxon>
        <taxon>Methanosarcinaceae</taxon>
        <taxon>Methanohalophilus</taxon>
    </lineage>
</organism>
<dbReference type="Proteomes" id="UP000193969">
    <property type="component" value="Unassembled WGS sequence"/>
</dbReference>
<dbReference type="AlphaFoldDB" id="A0A1X7NUI1"/>
<dbReference type="RefSeq" id="WP_143744142.1">
    <property type="nucleotide sequence ID" value="NZ_FXBN01000003.1"/>
</dbReference>
<keyword evidence="2" id="KW-1185">Reference proteome</keyword>
<accession>A0A1X7NUI1</accession>
<proteinExistence type="predicted"/>
<gene>
    <name evidence="1" type="ORF">SAMN06264941_1675</name>
</gene>
<evidence type="ECO:0000313" key="2">
    <source>
        <dbReference type="Proteomes" id="UP000193969"/>
    </source>
</evidence>
<sequence>MKSGDSMPKTLDIAEFRNMVEKTKKLHEDLSSLSHKMDDMDDEVKCNRDYVLSRHSSELYYESDLLSADKRKGK</sequence>
<protein>
    <submittedName>
        <fullName evidence="1">Uncharacterized protein</fullName>
    </submittedName>
</protein>